<sequence>MDELHFVDACTEEHFRAMSAIHARGWHDTYPGYVPEDYLRDVITEDHWVPIFREDHRTGKCHGLLLYRGDTPVACCNYGPARLSLPRDAAYSGWGEVCSFYAEPAEIGRGYGSMLMEETLRRLKADGFASCFVLVLEENARARRFYARHGFAWDGTHKDIPFPHDMICVDLRYTRTL</sequence>
<protein>
    <submittedName>
        <fullName evidence="4">GNAT family N-acetyltransferase</fullName>
    </submittedName>
</protein>
<evidence type="ECO:0000256" key="1">
    <source>
        <dbReference type="ARBA" id="ARBA00022679"/>
    </source>
</evidence>
<dbReference type="PANTHER" id="PTHR43420">
    <property type="entry name" value="ACETYLTRANSFERASE"/>
    <property type="match status" value="1"/>
</dbReference>
<dbReference type="CDD" id="cd04301">
    <property type="entry name" value="NAT_SF"/>
    <property type="match status" value="1"/>
</dbReference>
<dbReference type="Proteomes" id="UP000660021">
    <property type="component" value="Unassembled WGS sequence"/>
</dbReference>
<comment type="caution">
    <text evidence="4">The sequence shown here is derived from an EMBL/GenBank/DDBJ whole genome shotgun (WGS) entry which is preliminary data.</text>
</comment>
<dbReference type="RefSeq" id="WP_101692746.1">
    <property type="nucleotide sequence ID" value="NZ_JACOPR010000004.1"/>
</dbReference>
<evidence type="ECO:0000256" key="2">
    <source>
        <dbReference type="ARBA" id="ARBA00023315"/>
    </source>
</evidence>
<evidence type="ECO:0000259" key="3">
    <source>
        <dbReference type="PROSITE" id="PS51186"/>
    </source>
</evidence>
<dbReference type="Pfam" id="PF00583">
    <property type="entry name" value="Acetyltransf_1"/>
    <property type="match status" value="1"/>
</dbReference>
<keyword evidence="5" id="KW-1185">Reference proteome</keyword>
<proteinExistence type="predicted"/>
<dbReference type="SUPFAM" id="SSF55729">
    <property type="entry name" value="Acyl-CoA N-acyltransferases (Nat)"/>
    <property type="match status" value="1"/>
</dbReference>
<evidence type="ECO:0000313" key="4">
    <source>
        <dbReference type="EMBL" id="MBC5730880.1"/>
    </source>
</evidence>
<dbReference type="InterPro" id="IPR000182">
    <property type="entry name" value="GNAT_dom"/>
</dbReference>
<dbReference type="Gene3D" id="3.40.630.30">
    <property type="match status" value="1"/>
</dbReference>
<evidence type="ECO:0000313" key="5">
    <source>
        <dbReference type="Proteomes" id="UP000660021"/>
    </source>
</evidence>
<accession>A0ABR7HTN3</accession>
<name>A0ABR7HTN3_9FIRM</name>
<dbReference type="EMBL" id="JACOPR010000004">
    <property type="protein sequence ID" value="MBC5730880.1"/>
    <property type="molecule type" value="Genomic_DNA"/>
</dbReference>
<reference evidence="4 5" key="1">
    <citation type="submission" date="2020-08" db="EMBL/GenBank/DDBJ databases">
        <title>Genome public.</title>
        <authorList>
            <person name="Liu C."/>
            <person name="Sun Q."/>
        </authorList>
    </citation>
    <scope>NUCLEOTIDE SEQUENCE [LARGE SCALE GENOMIC DNA]</scope>
    <source>
        <strain evidence="4 5">New-38</strain>
    </source>
</reference>
<gene>
    <name evidence="4" type="ORF">H8S34_08560</name>
</gene>
<organism evidence="4 5">
    <name type="scientific">Pseudoflavonifractor hominis</name>
    <dbReference type="NCBI Taxonomy" id="2763059"/>
    <lineage>
        <taxon>Bacteria</taxon>
        <taxon>Bacillati</taxon>
        <taxon>Bacillota</taxon>
        <taxon>Clostridia</taxon>
        <taxon>Eubacteriales</taxon>
        <taxon>Oscillospiraceae</taxon>
        <taxon>Pseudoflavonifractor</taxon>
    </lineage>
</organism>
<dbReference type="PROSITE" id="PS51186">
    <property type="entry name" value="GNAT"/>
    <property type="match status" value="1"/>
</dbReference>
<feature type="domain" description="N-acetyltransferase" evidence="3">
    <location>
        <begin position="13"/>
        <end position="177"/>
    </location>
</feature>
<keyword evidence="1" id="KW-0808">Transferase</keyword>
<keyword evidence="2" id="KW-0012">Acyltransferase</keyword>
<dbReference type="InterPro" id="IPR050680">
    <property type="entry name" value="YpeA/RimI_acetyltransf"/>
</dbReference>
<dbReference type="InterPro" id="IPR016181">
    <property type="entry name" value="Acyl_CoA_acyltransferase"/>
</dbReference>